<gene>
    <name evidence="3" type="ORF">EV644_101637</name>
</gene>
<evidence type="ECO:0000256" key="1">
    <source>
        <dbReference type="SAM" id="MobiDB-lite"/>
    </source>
</evidence>
<reference evidence="3 4" key="1">
    <citation type="journal article" date="2015" name="Stand. Genomic Sci.">
        <title>Genomic Encyclopedia of Bacterial and Archaeal Type Strains, Phase III: the genomes of soil and plant-associated and newly described type strains.</title>
        <authorList>
            <person name="Whitman W.B."/>
            <person name="Woyke T."/>
            <person name="Klenk H.P."/>
            <person name="Zhou Y."/>
            <person name="Lilburn T.G."/>
            <person name="Beck B.J."/>
            <person name="De Vos P."/>
            <person name="Vandamme P."/>
            <person name="Eisen J.A."/>
            <person name="Garrity G."/>
            <person name="Hugenholtz P."/>
            <person name="Kyrpides N.C."/>
        </authorList>
    </citation>
    <scope>NUCLEOTIDE SEQUENCE [LARGE SCALE GENOMIC DNA]</scope>
    <source>
        <strain evidence="3 4">VKM Ac-2538</strain>
    </source>
</reference>
<dbReference type="RefSeq" id="WP_132187051.1">
    <property type="nucleotide sequence ID" value="NZ_SLWM01000001.1"/>
</dbReference>
<feature type="region of interest" description="Disordered" evidence="1">
    <location>
        <begin position="51"/>
        <end position="88"/>
    </location>
</feature>
<dbReference type="EMBL" id="SLWM01000001">
    <property type="protein sequence ID" value="TCO31994.1"/>
    <property type="molecule type" value="Genomic_DNA"/>
</dbReference>
<comment type="caution">
    <text evidence="3">The sequence shown here is derived from an EMBL/GenBank/DDBJ whole genome shotgun (WGS) entry which is preliminary data.</text>
</comment>
<name>A0ABY2BV92_9ACTN</name>
<protein>
    <submittedName>
        <fullName evidence="3">Uncharacterized protein</fullName>
    </submittedName>
</protein>
<keyword evidence="2" id="KW-0472">Membrane</keyword>
<accession>A0ABY2BV92</accession>
<proteinExistence type="predicted"/>
<keyword evidence="4" id="KW-1185">Reference proteome</keyword>
<keyword evidence="2" id="KW-1133">Transmembrane helix</keyword>
<evidence type="ECO:0000256" key="2">
    <source>
        <dbReference type="SAM" id="Phobius"/>
    </source>
</evidence>
<dbReference type="Proteomes" id="UP000295818">
    <property type="component" value="Unassembled WGS sequence"/>
</dbReference>
<sequence length="267" mass="27795">MVPSVVSAITLVSVDSKAYKIGAATPAVLGLALLIGGLVALLRIYRRDKAAPSPALPPSVPGTPSRPDAMPPYRQGDTPHASGVQKPKNRAKEVAIACLAVGGLIVLGSLSNLVQSASAEPERRIVIAETAGGVHRVQLAPQVTAALEQRRGAAAKEGVDFQFGGYAHPKGGDAFVLFMGIEQQISDPEQGIKDFFAGIAESSGVQPRLTEYPAGDLGGEVRCAAGTELRCAWADRSTYGALTATDVTEAELAALLVKMRTDLEQSK</sequence>
<keyword evidence="2" id="KW-0812">Transmembrane</keyword>
<organism evidence="3 4">
    <name type="scientific">Kribbella orskensis</name>
    <dbReference type="NCBI Taxonomy" id="2512216"/>
    <lineage>
        <taxon>Bacteria</taxon>
        <taxon>Bacillati</taxon>
        <taxon>Actinomycetota</taxon>
        <taxon>Actinomycetes</taxon>
        <taxon>Propionibacteriales</taxon>
        <taxon>Kribbellaceae</taxon>
        <taxon>Kribbella</taxon>
    </lineage>
</organism>
<feature type="transmembrane region" description="Helical" evidence="2">
    <location>
        <begin position="94"/>
        <end position="114"/>
    </location>
</feature>
<evidence type="ECO:0000313" key="3">
    <source>
        <dbReference type="EMBL" id="TCO31994.1"/>
    </source>
</evidence>
<feature type="transmembrane region" description="Helical" evidence="2">
    <location>
        <begin position="26"/>
        <end position="45"/>
    </location>
</feature>
<evidence type="ECO:0000313" key="4">
    <source>
        <dbReference type="Proteomes" id="UP000295818"/>
    </source>
</evidence>